<name>A0ABW7D1Q3_9GAMM</name>
<comment type="caution">
    <text evidence="1">The sequence shown here is derived from an EMBL/GenBank/DDBJ whole genome shotgun (WGS) entry which is preliminary data.</text>
</comment>
<dbReference type="EMBL" id="JBHGCJ010000017">
    <property type="protein sequence ID" value="MFG6111127.1"/>
    <property type="molecule type" value="Genomic_DNA"/>
</dbReference>
<sequence length="167" mass="18616">MATPVEVRGLAGLLASLRELPKEVRGKPLQVGMRKGGNLIRDEARQLVPRATGFLATQIVVRRANGKNRCKAGVGTDGEYYTVGVRTGKRVKYANTKRNRRMRRAGKLYEQSGWAYYWRHLEFGTKKMAAKPFLTPAAEAKGPQAAQVIIDETLAAMDKLMKARGWK</sequence>
<evidence type="ECO:0000313" key="1">
    <source>
        <dbReference type="EMBL" id="MFG6111127.1"/>
    </source>
</evidence>
<dbReference type="Proteomes" id="UP001605261">
    <property type="component" value="Unassembled WGS sequence"/>
</dbReference>
<dbReference type="RefSeq" id="WP_394164496.1">
    <property type="nucleotide sequence ID" value="NZ_JBHGCJ010000017.1"/>
</dbReference>
<gene>
    <name evidence="1" type="ORF">ACEU0G_001016</name>
</gene>
<accession>A0ABW7D1Q3</accession>
<keyword evidence="2" id="KW-1185">Reference proteome</keyword>
<dbReference type="NCBIfam" id="TIGR01725">
    <property type="entry name" value="phge_HK97_gp10"/>
    <property type="match status" value="1"/>
</dbReference>
<protein>
    <submittedName>
        <fullName evidence="1">HK97-gp10 family putative phage morphogenesis protein</fullName>
    </submittedName>
</protein>
<evidence type="ECO:0000313" key="2">
    <source>
        <dbReference type="Proteomes" id="UP001605261"/>
    </source>
</evidence>
<organism evidence="1 2">
    <name type="scientific">Stenotrophomonas nematodicola</name>
    <dbReference type="NCBI Taxonomy" id="2656746"/>
    <lineage>
        <taxon>Bacteria</taxon>
        <taxon>Pseudomonadati</taxon>
        <taxon>Pseudomonadota</taxon>
        <taxon>Gammaproteobacteria</taxon>
        <taxon>Lysobacterales</taxon>
        <taxon>Lysobacteraceae</taxon>
        <taxon>Stenotrophomonas</taxon>
    </lineage>
</organism>
<proteinExistence type="predicted"/>
<dbReference type="InterPro" id="IPR010064">
    <property type="entry name" value="HK97-gp10_tail"/>
</dbReference>
<reference evidence="1 2" key="1">
    <citation type="submission" date="2024-09" db="EMBL/GenBank/DDBJ databases">
        <authorList>
            <consortium name="All-Russian atlas of soil microorganisms"/>
            <consortium name="as a basis for the search for new antimicrobial producers and enzymes with unique properties"/>
            <person name="Sokolova E.A."/>
            <person name="Voronina E.N."/>
        </authorList>
    </citation>
    <scope>NUCLEOTIDE SEQUENCE [LARGE SCALE GENOMIC DNA]</scope>
    <source>
        <strain evidence="1 2">AF-22b-331.1</strain>
    </source>
</reference>
<dbReference type="Pfam" id="PF04883">
    <property type="entry name" value="HK97-gp10_like"/>
    <property type="match status" value="1"/>
</dbReference>